<dbReference type="CDD" id="cd19531">
    <property type="entry name" value="LCL_NRPS-like"/>
    <property type="match status" value="1"/>
</dbReference>
<keyword evidence="2" id="KW-0596">Phosphopantetheine</keyword>
<dbReference type="Gene3D" id="3.30.559.10">
    <property type="entry name" value="Chloramphenicol acetyltransferase-like domain"/>
    <property type="match status" value="1"/>
</dbReference>
<dbReference type="InterPro" id="IPR020806">
    <property type="entry name" value="PKS_PP-bd"/>
</dbReference>
<proteinExistence type="predicted"/>
<dbReference type="Pfam" id="PF00550">
    <property type="entry name" value="PP-binding"/>
    <property type="match status" value="1"/>
</dbReference>
<dbReference type="Gene3D" id="3.30.559.30">
    <property type="entry name" value="Nonribosomal peptide synthetase, condensation domain"/>
    <property type="match status" value="1"/>
</dbReference>
<dbReference type="SUPFAM" id="SSF52777">
    <property type="entry name" value="CoA-dependent acyltransferases"/>
    <property type="match status" value="2"/>
</dbReference>
<dbReference type="InterPro" id="IPR036736">
    <property type="entry name" value="ACP-like_sf"/>
</dbReference>
<evidence type="ECO:0000313" key="6">
    <source>
        <dbReference type="EMBL" id="MBW7477858.1"/>
    </source>
</evidence>
<sequence>ACTSGELRRHCAELLPDYMIPAAFVQVEIMPLTASGKADRRALPAPDTVSMDTGTAYEAPATETEEKLAALWRELLGRETIGVNDNFFELGGHSLKAASLTAEIHRTFKCSLPLRELFERTTVRELAELIDEKTASGGEQEWGSIPKLEQQLYYPLSSPQNRLFVLQSMDAANTTYHLPSVLYIEGALDKERLVRAVHALVARHETLRTSFVWVDGRPMQTVAAEPSIAWEEAEGDLTDPDALLSAFIRPFALDTAPLLRVKLVRAGHDKHVLLLDMHHLISDGVSSVVLAKQFVEAYESGGLPELPIQYKDYADWQLNWLQTEEAAKQQQYWVESLRGNVPVMELPYDYPRPPRMDYEGDGVSIEIDGELAQQLSALTGRTGTTLYMTLLAAFTALLHRYSGQNDIWIGSPVAGRPHVDLSELIGMFVNTVVLQGEAYGDQSYLELLNSVKERVLGALENDRYPFEELVDKLAVRRDVSRNPLFDVMFVLQNTGMPKVACGDVVFEPREPRRSTAKFDLTLEVVEGAQGLRCNFEYRTSLFRRETVERMASHWLRLVAAIAREPELKLAEIDLMGEEEKQQVLKQFNATEAAFPRELTLHEMFRQQAKRTPERTALVSESEELTYRELDERSDRLAGHLRGRGVKRGEPVGLMAQRSAEMMIGMLAIIKAGGAYVPLPPEFPEDRLRYMAEGS</sequence>
<name>A0ABS7DD43_9BACL</name>
<keyword evidence="4" id="KW-0677">Repeat</keyword>
<keyword evidence="7" id="KW-1185">Reference proteome</keyword>
<evidence type="ECO:0000256" key="3">
    <source>
        <dbReference type="ARBA" id="ARBA00022553"/>
    </source>
</evidence>
<dbReference type="InterPro" id="IPR001242">
    <property type="entry name" value="Condensation_dom"/>
</dbReference>
<evidence type="ECO:0000313" key="7">
    <source>
        <dbReference type="Proteomes" id="UP000812277"/>
    </source>
</evidence>
<feature type="domain" description="Carrier" evidence="5">
    <location>
        <begin position="59"/>
        <end position="134"/>
    </location>
</feature>
<evidence type="ECO:0000256" key="2">
    <source>
        <dbReference type="ARBA" id="ARBA00022450"/>
    </source>
</evidence>
<dbReference type="RefSeq" id="WP_219875240.1">
    <property type="nucleotide sequence ID" value="NZ_JAHZIJ010000050.1"/>
</dbReference>
<evidence type="ECO:0000256" key="4">
    <source>
        <dbReference type="ARBA" id="ARBA00022737"/>
    </source>
</evidence>
<dbReference type="SUPFAM" id="SSF47336">
    <property type="entry name" value="ACP-like"/>
    <property type="match status" value="1"/>
</dbReference>
<protein>
    <submittedName>
        <fullName evidence="6">AMP-binding protein</fullName>
    </submittedName>
</protein>
<dbReference type="Gene3D" id="1.10.1200.10">
    <property type="entry name" value="ACP-like"/>
    <property type="match status" value="1"/>
</dbReference>
<evidence type="ECO:0000256" key="1">
    <source>
        <dbReference type="ARBA" id="ARBA00001957"/>
    </source>
</evidence>
<dbReference type="InterPro" id="IPR042099">
    <property type="entry name" value="ANL_N_sf"/>
</dbReference>
<dbReference type="InterPro" id="IPR000873">
    <property type="entry name" value="AMP-dep_synth/lig_dom"/>
</dbReference>
<keyword evidence="3" id="KW-0597">Phosphoprotein</keyword>
<feature type="non-terminal residue" evidence="6">
    <location>
        <position position="1"/>
    </location>
</feature>
<accession>A0ABS7DD43</accession>
<dbReference type="Pfam" id="PF00668">
    <property type="entry name" value="Condensation"/>
    <property type="match status" value="1"/>
</dbReference>
<dbReference type="SMART" id="SM00823">
    <property type="entry name" value="PKS_PP"/>
    <property type="match status" value="1"/>
</dbReference>
<dbReference type="EMBL" id="JAHZIJ010000050">
    <property type="protein sequence ID" value="MBW7477858.1"/>
    <property type="molecule type" value="Genomic_DNA"/>
</dbReference>
<dbReference type="InterPro" id="IPR023213">
    <property type="entry name" value="CAT-like_dom_sf"/>
</dbReference>
<organism evidence="6 7">
    <name type="scientific">Paenibacillus oenotherae</name>
    <dbReference type="NCBI Taxonomy" id="1435645"/>
    <lineage>
        <taxon>Bacteria</taxon>
        <taxon>Bacillati</taxon>
        <taxon>Bacillota</taxon>
        <taxon>Bacilli</taxon>
        <taxon>Bacillales</taxon>
        <taxon>Paenibacillaceae</taxon>
        <taxon>Paenibacillus</taxon>
    </lineage>
</organism>
<dbReference type="Pfam" id="PF00501">
    <property type="entry name" value="AMP-binding"/>
    <property type="match status" value="1"/>
</dbReference>
<dbReference type="SUPFAM" id="SSF56801">
    <property type="entry name" value="Acetyl-CoA synthetase-like"/>
    <property type="match status" value="2"/>
</dbReference>
<dbReference type="Proteomes" id="UP000812277">
    <property type="component" value="Unassembled WGS sequence"/>
</dbReference>
<dbReference type="PROSITE" id="PS50075">
    <property type="entry name" value="CARRIER"/>
    <property type="match status" value="1"/>
</dbReference>
<dbReference type="InterPro" id="IPR045851">
    <property type="entry name" value="AMP-bd_C_sf"/>
</dbReference>
<dbReference type="Gene3D" id="3.40.50.12780">
    <property type="entry name" value="N-terminal domain of ligase-like"/>
    <property type="match status" value="1"/>
</dbReference>
<evidence type="ECO:0000259" key="5">
    <source>
        <dbReference type="PROSITE" id="PS50075"/>
    </source>
</evidence>
<feature type="non-terminal residue" evidence="6">
    <location>
        <position position="694"/>
    </location>
</feature>
<dbReference type="Gene3D" id="3.30.300.30">
    <property type="match status" value="1"/>
</dbReference>
<dbReference type="PANTHER" id="PTHR45527:SF1">
    <property type="entry name" value="FATTY ACID SYNTHASE"/>
    <property type="match status" value="1"/>
</dbReference>
<dbReference type="PANTHER" id="PTHR45527">
    <property type="entry name" value="NONRIBOSOMAL PEPTIDE SYNTHETASE"/>
    <property type="match status" value="1"/>
</dbReference>
<reference evidence="6 7" key="1">
    <citation type="submission" date="2021-07" db="EMBL/GenBank/DDBJ databases">
        <title>Paenibacillus radiodurans sp. nov., isolated from the southeastern edge of Tengger Desert.</title>
        <authorList>
            <person name="Zhang G."/>
        </authorList>
    </citation>
    <scope>NUCLEOTIDE SEQUENCE [LARGE SCALE GENOMIC DNA]</scope>
    <source>
        <strain evidence="6 7">DT7-4</strain>
    </source>
</reference>
<dbReference type="InterPro" id="IPR009081">
    <property type="entry name" value="PP-bd_ACP"/>
</dbReference>
<gene>
    <name evidence="6" type="ORF">K0T92_24420</name>
</gene>
<comment type="cofactor">
    <cofactor evidence="1">
        <name>pantetheine 4'-phosphate</name>
        <dbReference type="ChEBI" id="CHEBI:47942"/>
    </cofactor>
</comment>
<comment type="caution">
    <text evidence="6">The sequence shown here is derived from an EMBL/GenBank/DDBJ whole genome shotgun (WGS) entry which is preliminary data.</text>
</comment>